<proteinExistence type="predicted"/>
<name>D8LW73_BLAHO</name>
<dbReference type="RefSeq" id="XP_012894110.1">
    <property type="nucleotide sequence ID" value="XM_013038656.1"/>
</dbReference>
<dbReference type="Pfam" id="PF12298">
    <property type="entry name" value="Bot1p"/>
    <property type="match status" value="1"/>
</dbReference>
<feature type="compositionally biased region" description="Polar residues" evidence="1">
    <location>
        <begin position="259"/>
        <end position="277"/>
    </location>
</feature>
<dbReference type="OrthoDB" id="232147at2759"/>
<dbReference type="Proteomes" id="UP000008312">
    <property type="component" value="Unassembled WGS sequence"/>
</dbReference>
<protein>
    <submittedName>
        <fullName evidence="2">Uncharacterized protein</fullName>
    </submittedName>
</protein>
<dbReference type="EMBL" id="FN668638">
    <property type="protein sequence ID" value="CBK20062.2"/>
    <property type="molecule type" value="Genomic_DNA"/>
</dbReference>
<accession>D8LW73</accession>
<reference evidence="2" key="1">
    <citation type="submission" date="2010-02" db="EMBL/GenBank/DDBJ databases">
        <title>Sequencing and annotation of the Blastocystis hominis genome.</title>
        <authorList>
            <person name="Wincker P."/>
        </authorList>
    </citation>
    <scope>NUCLEOTIDE SEQUENCE</scope>
    <source>
        <strain evidence="2">Singapore isolate B</strain>
    </source>
</reference>
<gene>
    <name evidence="2" type="ORF">GSBLH_T00000447001</name>
</gene>
<evidence type="ECO:0000313" key="3">
    <source>
        <dbReference type="Proteomes" id="UP000008312"/>
    </source>
</evidence>
<feature type="region of interest" description="Disordered" evidence="1">
    <location>
        <begin position="151"/>
        <end position="281"/>
    </location>
</feature>
<dbReference type="InParanoid" id="D8LW73"/>
<organism evidence="2">
    <name type="scientific">Blastocystis hominis</name>
    <dbReference type="NCBI Taxonomy" id="12968"/>
    <lineage>
        <taxon>Eukaryota</taxon>
        <taxon>Sar</taxon>
        <taxon>Stramenopiles</taxon>
        <taxon>Bigyra</taxon>
        <taxon>Opalozoa</taxon>
        <taxon>Opalinata</taxon>
        <taxon>Blastocystidae</taxon>
        <taxon>Blastocystis</taxon>
    </lineage>
</organism>
<feature type="compositionally biased region" description="Basic and acidic residues" evidence="1">
    <location>
        <begin position="466"/>
        <end position="477"/>
    </location>
</feature>
<dbReference type="GeneID" id="24917756"/>
<evidence type="ECO:0000256" key="1">
    <source>
        <dbReference type="SAM" id="MobiDB-lite"/>
    </source>
</evidence>
<feature type="compositionally biased region" description="Basic and acidic residues" evidence="1">
    <location>
        <begin position="445"/>
        <end position="457"/>
    </location>
</feature>
<sequence length="477" mass="54441">MDTLLRDPKKPLEDYEMALTKEGDVKFAWRTNRQEVADFARDKKRFMSQFEHLMNHTEVKPGEEAKLKNTVITSEDMAAARRAVGQPSDVSDEVFAKRYLAGWKARAGDAELVSNLLSGYSVEHPEKMLQDLGLDSEDGIERYLMGTFEAHEAPEDQLLPEELLQAREARQRAEKVIEQLQKRAEEAEKAKQDQTEKAEGETAKSEGETPKTEGETPKSEGETAKAEGETAKTEGETAKTEGETAKTEGETPKDESGESESSPFKTTFTTMDETPVSSAPADLSDAFSRLMERFDQDGEEAASVLPEEESEVIGEGHIVDALEYSDQVYVHEKDRQMMYAMYQRGVSPREISQSFGFDERRVYAILRLMQDRPRHQKEGTFAAEGVDAMEEKESPWNYDYRDFPPQSYRYEDRRKAGKVPAHLPKFVFLKEGEDERKVMKEVEAIVNRQKREKEPRIQRKGIPVGESRERRERRDDA</sequence>
<keyword evidence="3" id="KW-1185">Reference proteome</keyword>
<feature type="compositionally biased region" description="Basic and acidic residues" evidence="1">
    <location>
        <begin position="164"/>
        <end position="256"/>
    </location>
</feature>
<dbReference type="AlphaFoldDB" id="D8LW73"/>
<feature type="region of interest" description="Disordered" evidence="1">
    <location>
        <begin position="445"/>
        <end position="477"/>
    </location>
</feature>
<evidence type="ECO:0000313" key="2">
    <source>
        <dbReference type="EMBL" id="CBK20062.2"/>
    </source>
</evidence>